<dbReference type="Proteomes" id="UP000240243">
    <property type="component" value="Unassembled WGS sequence"/>
</dbReference>
<evidence type="ECO:0000256" key="5">
    <source>
        <dbReference type="ARBA" id="ARBA00022692"/>
    </source>
</evidence>
<accession>A0A2P7RB78</accession>
<keyword evidence="12" id="KW-1185">Reference proteome</keyword>
<feature type="transmembrane region" description="Helical" evidence="9">
    <location>
        <begin position="145"/>
        <end position="164"/>
    </location>
</feature>
<feature type="transmembrane region" description="Helical" evidence="9">
    <location>
        <begin position="21"/>
        <end position="49"/>
    </location>
</feature>
<name>A0A2P7RB78_9GAMM</name>
<keyword evidence="3" id="KW-1003">Cell membrane</keyword>
<feature type="transmembrane region" description="Helical" evidence="9">
    <location>
        <begin position="101"/>
        <end position="125"/>
    </location>
</feature>
<keyword evidence="4 9" id="KW-0997">Cell inner membrane</keyword>
<proteinExistence type="inferred from homology"/>
<dbReference type="AlphaFoldDB" id="A0A2P7RB78"/>
<dbReference type="EMBL" id="PXYG01000001">
    <property type="protein sequence ID" value="PSJ47433.1"/>
    <property type="molecule type" value="Genomic_DNA"/>
</dbReference>
<dbReference type="InterPro" id="IPR055348">
    <property type="entry name" value="DctQ"/>
</dbReference>
<dbReference type="Pfam" id="PF04290">
    <property type="entry name" value="DctQ"/>
    <property type="match status" value="1"/>
</dbReference>
<comment type="subunit">
    <text evidence="9">The complex comprises the extracytoplasmic solute receptor protein and the two transmembrane proteins.</text>
</comment>
<keyword evidence="2 9" id="KW-0813">Transport</keyword>
<comment type="similarity">
    <text evidence="8 9">Belongs to the TRAP transporter small permease family.</text>
</comment>
<protein>
    <recommendedName>
        <fullName evidence="9">TRAP transporter small permease protein</fullName>
    </recommendedName>
</protein>
<dbReference type="GO" id="GO:0005886">
    <property type="term" value="C:plasma membrane"/>
    <property type="evidence" value="ECO:0007669"/>
    <property type="project" value="UniProtKB-SubCell"/>
</dbReference>
<evidence type="ECO:0000313" key="12">
    <source>
        <dbReference type="Proteomes" id="UP000240243"/>
    </source>
</evidence>
<feature type="domain" description="Tripartite ATP-independent periplasmic transporters DctQ component" evidence="10">
    <location>
        <begin position="42"/>
        <end position="172"/>
    </location>
</feature>
<dbReference type="PANTHER" id="PTHR35011">
    <property type="entry name" value="2,3-DIKETO-L-GULONATE TRAP TRANSPORTER SMALL PERMEASE PROTEIN YIAM"/>
    <property type="match status" value="1"/>
</dbReference>
<keyword evidence="7 9" id="KW-0472">Membrane</keyword>
<keyword evidence="6 9" id="KW-1133">Transmembrane helix</keyword>
<evidence type="ECO:0000256" key="8">
    <source>
        <dbReference type="ARBA" id="ARBA00038436"/>
    </source>
</evidence>
<gene>
    <name evidence="11" type="ORF">C7H85_00930</name>
</gene>
<dbReference type="GO" id="GO:0022857">
    <property type="term" value="F:transmembrane transporter activity"/>
    <property type="evidence" value="ECO:0007669"/>
    <property type="project" value="UniProtKB-UniRule"/>
</dbReference>
<dbReference type="InterPro" id="IPR007387">
    <property type="entry name" value="TRAP_DctQ"/>
</dbReference>
<evidence type="ECO:0000256" key="9">
    <source>
        <dbReference type="RuleBase" id="RU369079"/>
    </source>
</evidence>
<comment type="function">
    <text evidence="9">Part of the tripartite ATP-independent periplasmic (TRAP) transport system.</text>
</comment>
<evidence type="ECO:0000256" key="7">
    <source>
        <dbReference type="ARBA" id="ARBA00023136"/>
    </source>
</evidence>
<sequence length="188" mass="21141">MPLNSKTEFSMNKLLGIMAAIDRMLAFVIKPVVVFISLAVATMLAYGIFSRAVLNVPVFGLEELVLLGAMWLYMLGAVLASRERSHLSADFIQVICKNQTVIRVMHMVATIISLFMAIMFATWSYDLLAWGISKGQSSTVLKLPWYLSQSSLFFASVLFIFYLFRDFIGDLRDFCSPEQVTAEPEKQS</sequence>
<evidence type="ECO:0000313" key="11">
    <source>
        <dbReference type="EMBL" id="PSJ47433.1"/>
    </source>
</evidence>
<comment type="subcellular location">
    <subcellularLocation>
        <location evidence="1 9">Cell inner membrane</location>
        <topology evidence="1 9">Multi-pass membrane protein</topology>
    </subcellularLocation>
</comment>
<evidence type="ECO:0000256" key="6">
    <source>
        <dbReference type="ARBA" id="ARBA00022989"/>
    </source>
</evidence>
<keyword evidence="5 9" id="KW-0812">Transmembrane</keyword>
<evidence type="ECO:0000256" key="3">
    <source>
        <dbReference type="ARBA" id="ARBA00022475"/>
    </source>
</evidence>
<evidence type="ECO:0000256" key="1">
    <source>
        <dbReference type="ARBA" id="ARBA00004429"/>
    </source>
</evidence>
<feature type="transmembrane region" description="Helical" evidence="9">
    <location>
        <begin position="61"/>
        <end position="80"/>
    </location>
</feature>
<organism evidence="11 12">
    <name type="scientific">Zobellella endophytica</name>
    <dbReference type="NCBI Taxonomy" id="2116700"/>
    <lineage>
        <taxon>Bacteria</taxon>
        <taxon>Pseudomonadati</taxon>
        <taxon>Pseudomonadota</taxon>
        <taxon>Gammaproteobacteria</taxon>
        <taxon>Aeromonadales</taxon>
        <taxon>Aeromonadaceae</taxon>
        <taxon>Zobellella</taxon>
    </lineage>
</organism>
<evidence type="ECO:0000256" key="2">
    <source>
        <dbReference type="ARBA" id="ARBA00022448"/>
    </source>
</evidence>
<comment type="caution">
    <text evidence="11">The sequence shown here is derived from an EMBL/GenBank/DDBJ whole genome shotgun (WGS) entry which is preliminary data.</text>
</comment>
<evidence type="ECO:0000259" key="10">
    <source>
        <dbReference type="Pfam" id="PF04290"/>
    </source>
</evidence>
<evidence type="ECO:0000256" key="4">
    <source>
        <dbReference type="ARBA" id="ARBA00022519"/>
    </source>
</evidence>
<reference evidence="11 12" key="1">
    <citation type="submission" date="2018-03" db="EMBL/GenBank/DDBJ databases">
        <title>The draft genome of Zobellella sp. 59N8.</title>
        <authorList>
            <person name="Liu L."/>
            <person name="Li L."/>
            <person name="Zhang X."/>
            <person name="Liang L."/>
            <person name="Wang T."/>
        </authorList>
    </citation>
    <scope>NUCLEOTIDE SEQUENCE [LARGE SCALE GENOMIC DNA]</scope>
    <source>
        <strain evidence="11 12">59N8</strain>
    </source>
</reference>